<name>A0ABP1DI33_9APHY</name>
<organism evidence="1 2">
    <name type="scientific">Somion occarium</name>
    <dbReference type="NCBI Taxonomy" id="3059160"/>
    <lineage>
        <taxon>Eukaryota</taxon>
        <taxon>Fungi</taxon>
        <taxon>Dikarya</taxon>
        <taxon>Basidiomycota</taxon>
        <taxon>Agaricomycotina</taxon>
        <taxon>Agaricomycetes</taxon>
        <taxon>Polyporales</taxon>
        <taxon>Cerrenaceae</taxon>
        <taxon>Somion</taxon>
    </lineage>
</organism>
<dbReference type="EMBL" id="OZ037947">
    <property type="protein sequence ID" value="CAL1706287.1"/>
    <property type="molecule type" value="Genomic_DNA"/>
</dbReference>
<dbReference type="Proteomes" id="UP001497453">
    <property type="component" value="Chromosome 4"/>
</dbReference>
<protein>
    <submittedName>
        <fullName evidence="1">Uncharacterized protein</fullName>
    </submittedName>
</protein>
<accession>A0ABP1DI33</accession>
<sequence length="300" mass="33570">MLLSRLVCCHKVSFPCFVGLLPSLIAQPLEPSGGDLGLPDIKAPMMFRSSTTFPILSHNNFCHALLYASSMADAGDELYTIADSLVDGLHKVAAPSVYLLKTGYKWYNANTAVACLQRGHFSLKSGIGTLFLEQKLIPRQELKELLDQFERASTVEDSLTAKLDTNEKYPWRVRIWKNFKLRDIGAEFEAVAREFFDDVERTSTAAKKQNISQNLVSFDLARASCRENDKDLLSEKNLREFVAFFKKILETYDDNAIPSDPFRDRNTADSTAAEARAVNDTSVMLEVDITAQVNPDDANI</sequence>
<keyword evidence="2" id="KW-1185">Reference proteome</keyword>
<evidence type="ECO:0000313" key="1">
    <source>
        <dbReference type="EMBL" id="CAL1706287.1"/>
    </source>
</evidence>
<reference evidence="2" key="1">
    <citation type="submission" date="2024-04" db="EMBL/GenBank/DDBJ databases">
        <authorList>
            <person name="Shaw F."/>
            <person name="Minotto A."/>
        </authorList>
    </citation>
    <scope>NUCLEOTIDE SEQUENCE [LARGE SCALE GENOMIC DNA]</scope>
</reference>
<gene>
    <name evidence="1" type="ORF">GFSPODELE1_LOCUS5798</name>
</gene>
<proteinExistence type="predicted"/>
<evidence type="ECO:0000313" key="2">
    <source>
        <dbReference type="Proteomes" id="UP001497453"/>
    </source>
</evidence>